<comment type="caution">
    <text evidence="2">The sequence shown here is derived from an EMBL/GenBank/DDBJ whole genome shotgun (WGS) entry which is preliminary data.</text>
</comment>
<accession>A0ABU1VI97</accession>
<organism evidence="2 3">
    <name type="scientific">Hydrogenophaga laconesensis</name>
    <dbReference type="NCBI Taxonomy" id="1805971"/>
    <lineage>
        <taxon>Bacteria</taxon>
        <taxon>Pseudomonadati</taxon>
        <taxon>Pseudomonadota</taxon>
        <taxon>Betaproteobacteria</taxon>
        <taxon>Burkholderiales</taxon>
        <taxon>Comamonadaceae</taxon>
        <taxon>Hydrogenophaga</taxon>
    </lineage>
</organism>
<gene>
    <name evidence="2" type="ORF">J2X09_004969</name>
</gene>
<evidence type="ECO:0000256" key="1">
    <source>
        <dbReference type="SAM" id="MobiDB-lite"/>
    </source>
</evidence>
<evidence type="ECO:0000313" key="2">
    <source>
        <dbReference type="EMBL" id="MDR7097195.1"/>
    </source>
</evidence>
<keyword evidence="3" id="KW-1185">Reference proteome</keyword>
<evidence type="ECO:0000313" key="3">
    <source>
        <dbReference type="Proteomes" id="UP001265550"/>
    </source>
</evidence>
<protein>
    <submittedName>
        <fullName evidence="2">Uncharacterized protein</fullName>
    </submittedName>
</protein>
<reference evidence="2 3" key="1">
    <citation type="submission" date="2023-07" db="EMBL/GenBank/DDBJ databases">
        <title>Sorghum-associated microbial communities from plants grown in Nebraska, USA.</title>
        <authorList>
            <person name="Schachtman D."/>
        </authorList>
    </citation>
    <scope>NUCLEOTIDE SEQUENCE [LARGE SCALE GENOMIC DNA]</scope>
    <source>
        <strain evidence="2 3">BE240</strain>
    </source>
</reference>
<name>A0ABU1VI97_9BURK</name>
<dbReference type="EMBL" id="JAVDWE010000020">
    <property type="protein sequence ID" value="MDR7097195.1"/>
    <property type="molecule type" value="Genomic_DNA"/>
</dbReference>
<feature type="region of interest" description="Disordered" evidence="1">
    <location>
        <begin position="1"/>
        <end position="22"/>
    </location>
</feature>
<proteinExistence type="predicted"/>
<sequence>MATDVVHHSASAEHAQHSADHAHDKAYVLRGALSLPMPRPTHWQAIAAPRVERMVPSRLDRPPMAQTHA</sequence>
<dbReference type="Proteomes" id="UP001265550">
    <property type="component" value="Unassembled WGS sequence"/>
</dbReference>